<evidence type="ECO:0000256" key="2">
    <source>
        <dbReference type="ARBA" id="ARBA00007421"/>
    </source>
</evidence>
<evidence type="ECO:0000256" key="6">
    <source>
        <dbReference type="SAM" id="MobiDB-lite"/>
    </source>
</evidence>
<organism evidence="9 10">
    <name type="scientific">Nitzschia inconspicua</name>
    <dbReference type="NCBI Taxonomy" id="303405"/>
    <lineage>
        <taxon>Eukaryota</taxon>
        <taxon>Sar</taxon>
        <taxon>Stramenopiles</taxon>
        <taxon>Ochrophyta</taxon>
        <taxon>Bacillariophyta</taxon>
        <taxon>Bacillariophyceae</taxon>
        <taxon>Bacillariophycidae</taxon>
        <taxon>Bacillariales</taxon>
        <taxon>Bacillariaceae</taxon>
        <taxon>Nitzschia</taxon>
    </lineage>
</organism>
<dbReference type="PANTHER" id="PTHR14052">
    <property type="entry name" value="ORIGIN RECOGNITION COMPLEX SUBUNIT 2"/>
    <property type="match status" value="1"/>
</dbReference>
<proteinExistence type="inferred from homology"/>
<dbReference type="GO" id="GO:0006260">
    <property type="term" value="P:DNA replication"/>
    <property type="evidence" value="ECO:0007669"/>
    <property type="project" value="UniProtKB-UniRule"/>
</dbReference>
<name>A0A9K3L1L9_9STRA</name>
<protein>
    <recommendedName>
        <fullName evidence="5">Origin recognition complex subunit 2</fullName>
    </recommendedName>
</protein>
<evidence type="ECO:0000256" key="5">
    <source>
        <dbReference type="RuleBase" id="RU368084"/>
    </source>
</evidence>
<evidence type="ECO:0000259" key="7">
    <source>
        <dbReference type="Pfam" id="PF04084"/>
    </source>
</evidence>
<comment type="caution">
    <text evidence="9">The sequence shown here is derived from an EMBL/GenBank/DDBJ whole genome shotgun (WGS) entry which is preliminary data.</text>
</comment>
<evidence type="ECO:0000259" key="8">
    <source>
        <dbReference type="Pfam" id="PF24882"/>
    </source>
</evidence>
<dbReference type="Pfam" id="PF24882">
    <property type="entry name" value="WHD_ORC2"/>
    <property type="match status" value="1"/>
</dbReference>
<dbReference type="EMBL" id="JAGRRH010000016">
    <property type="protein sequence ID" value="KAG7353914.1"/>
    <property type="molecule type" value="Genomic_DNA"/>
</dbReference>
<dbReference type="InterPro" id="IPR056772">
    <property type="entry name" value="RecA-like_ORC2"/>
</dbReference>
<feature type="region of interest" description="Disordered" evidence="6">
    <location>
        <begin position="177"/>
        <end position="202"/>
    </location>
</feature>
<dbReference type="PANTHER" id="PTHR14052:SF0">
    <property type="entry name" value="ORIGIN RECOGNITION COMPLEX SUBUNIT 2"/>
    <property type="match status" value="1"/>
</dbReference>
<keyword evidence="4 5" id="KW-0539">Nucleus</keyword>
<feature type="domain" description="Origin recognition complex subunit 2 winged-helix" evidence="8">
    <location>
        <begin position="565"/>
        <end position="607"/>
    </location>
</feature>
<evidence type="ECO:0000256" key="3">
    <source>
        <dbReference type="ARBA" id="ARBA00022705"/>
    </source>
</evidence>
<keyword evidence="10" id="KW-1185">Reference proteome</keyword>
<keyword evidence="3 5" id="KW-0235">DNA replication</keyword>
<evidence type="ECO:0000313" key="10">
    <source>
        <dbReference type="Proteomes" id="UP000693970"/>
    </source>
</evidence>
<evidence type="ECO:0000313" key="9">
    <source>
        <dbReference type="EMBL" id="KAG7353914.1"/>
    </source>
</evidence>
<reference evidence="9" key="2">
    <citation type="submission" date="2021-04" db="EMBL/GenBank/DDBJ databases">
        <authorList>
            <person name="Podell S."/>
        </authorList>
    </citation>
    <scope>NUCLEOTIDE SEQUENCE</scope>
    <source>
        <strain evidence="9">Hildebrandi</strain>
    </source>
</reference>
<comment type="subcellular location">
    <subcellularLocation>
        <location evidence="1 5">Nucleus</location>
    </subcellularLocation>
</comment>
<comment type="similarity">
    <text evidence="2 5">Belongs to the ORC2 family.</text>
</comment>
<dbReference type="AlphaFoldDB" id="A0A9K3L1L9"/>
<comment type="subunit">
    <text evidence="5">Component of the origin recognition complex (ORC).</text>
</comment>
<comment type="function">
    <text evidence="5">Component of the origin recognition complex (ORC) that binds origins of replication. DNA-binding is ATP-dependent. ORC is required to assemble the pre-replication complex necessary to initiate DNA replication.</text>
</comment>
<evidence type="ECO:0000256" key="4">
    <source>
        <dbReference type="ARBA" id="ARBA00023242"/>
    </source>
</evidence>
<dbReference type="GO" id="GO:0003688">
    <property type="term" value="F:DNA replication origin binding"/>
    <property type="evidence" value="ECO:0007669"/>
    <property type="project" value="UniProtKB-UniRule"/>
</dbReference>
<dbReference type="OrthoDB" id="346673at2759"/>
<sequence length="632" mass="73055">MTFDLQHNTTFDSKGKNDHCAEMNKKHFESMTDWFQKHASQEEADAMTALQLDYRFQGDNFGTMWWIHFQRLGFKHVERHYQLPTTTIFPEDNASDNNIISYPKKLYDANEIYTYLDALAIPQLTSAFDEMPRAATDDDNMEIFNHRVPSMKWWRTIRDELIFRNFRKDIEKECQLRKREHQTTSPPFKSSNKMKTTVTKNASSNDMLATTRSSQCLSTSLSTRSGAAQDAELYMVKSKKKRERSKGNRAISSREDDATPAEFLSLSEYARVAKHQQEQMIRNDPLDGQYPYSGQWEDWRFLVSTNHSLLLYGVGSKRHLLQRFAHDELDQDGDVVELDGYDKSITIEEILELLVDQWLEGQDPSVDIYHVNCTNNDDNLRNPVYPLNGENYLVQKALAVGKRIAAIVETSFRPIYLVLHTIDGPGLRNATAQEALSVLVSESVTNCGWNAIRLVASMEHVNAPTLLWDMSTRQRFRWIWKEVHTHQPYVEEVLESIIAVESERHCSRKRLRTNKAGGGVALFNDEDPATQRESIFSVLKSLASRHTQALQQLSWLQLKSKKDWITYVDLLNQCRLKCVVTQDAQLRSYLGELMDHHIVIRNATQAASATSYRIPYPEDILELILDYEHDKV</sequence>
<accession>A0A9K3L1L9</accession>
<feature type="region of interest" description="Disordered" evidence="6">
    <location>
        <begin position="237"/>
        <end position="256"/>
    </location>
</feature>
<dbReference type="InterPro" id="IPR056773">
    <property type="entry name" value="WHD_ORC2"/>
</dbReference>
<feature type="compositionally biased region" description="Polar residues" evidence="6">
    <location>
        <begin position="183"/>
        <end position="202"/>
    </location>
</feature>
<gene>
    <name evidence="9" type="ORF">IV203_003270</name>
</gene>
<dbReference type="GO" id="GO:0005664">
    <property type="term" value="C:nuclear origin of replication recognition complex"/>
    <property type="evidence" value="ECO:0007669"/>
    <property type="project" value="UniProtKB-UniRule"/>
</dbReference>
<reference evidence="9" key="1">
    <citation type="journal article" date="2021" name="Sci. Rep.">
        <title>Diploid genomic architecture of Nitzschia inconspicua, an elite biomass production diatom.</title>
        <authorList>
            <person name="Oliver A."/>
            <person name="Podell S."/>
            <person name="Pinowska A."/>
            <person name="Traller J.C."/>
            <person name="Smith S.R."/>
            <person name="McClure R."/>
            <person name="Beliaev A."/>
            <person name="Bohutskyi P."/>
            <person name="Hill E.A."/>
            <person name="Rabines A."/>
            <person name="Zheng H."/>
            <person name="Allen L.Z."/>
            <person name="Kuo A."/>
            <person name="Grigoriev I.V."/>
            <person name="Allen A.E."/>
            <person name="Hazlebeck D."/>
            <person name="Allen E.E."/>
        </authorList>
    </citation>
    <scope>NUCLEOTIDE SEQUENCE</scope>
    <source>
        <strain evidence="9">Hildebrandi</strain>
    </source>
</reference>
<dbReference type="Proteomes" id="UP000693970">
    <property type="component" value="Unassembled WGS sequence"/>
</dbReference>
<evidence type="ECO:0000256" key="1">
    <source>
        <dbReference type="ARBA" id="ARBA00004123"/>
    </source>
</evidence>
<dbReference type="InterPro" id="IPR007220">
    <property type="entry name" value="ORC2"/>
</dbReference>
<feature type="domain" description="Origin recognition complex subunit 2 RecA-like" evidence="7">
    <location>
        <begin position="293"/>
        <end position="482"/>
    </location>
</feature>
<dbReference type="Pfam" id="PF04084">
    <property type="entry name" value="RecA-like_ORC2"/>
    <property type="match status" value="1"/>
</dbReference>